<keyword evidence="6 10" id="KW-0418">Kinase</keyword>
<dbReference type="CDD" id="cd00082">
    <property type="entry name" value="HisKA"/>
    <property type="match status" value="1"/>
</dbReference>
<evidence type="ECO:0000256" key="2">
    <source>
        <dbReference type="ARBA" id="ARBA00004370"/>
    </source>
</evidence>
<dbReference type="Pfam" id="PF00512">
    <property type="entry name" value="HisKA"/>
    <property type="match status" value="1"/>
</dbReference>
<dbReference type="GO" id="GO:0016036">
    <property type="term" value="P:cellular response to phosphate starvation"/>
    <property type="evidence" value="ECO:0007669"/>
    <property type="project" value="TreeGrafter"/>
</dbReference>
<dbReference type="SUPFAM" id="SSF55874">
    <property type="entry name" value="ATPase domain of HSP90 chaperone/DNA topoisomerase II/histidine kinase"/>
    <property type="match status" value="1"/>
</dbReference>
<accession>A0A6S6R647</accession>
<name>A0A6S6R647_9FIRM</name>
<reference evidence="10 11" key="1">
    <citation type="journal article" date="2016" name="Int. J. Syst. Evol. Microbiol.">
        <title>Descriptions of Anaerotaenia torta gen. nov., sp. nov. and Anaerocolumna cellulosilytica gen. nov., sp. nov. isolated from a methanogenic reactor of cattle waste.</title>
        <authorList>
            <person name="Uek A."/>
            <person name="Ohtaki Y."/>
            <person name="Kaku N."/>
            <person name="Ueki K."/>
        </authorList>
    </citation>
    <scope>NUCLEOTIDE SEQUENCE [LARGE SCALE GENOMIC DNA]</scope>
    <source>
        <strain evidence="10 11">SN021</strain>
    </source>
</reference>
<feature type="domain" description="Histidine kinase" evidence="9">
    <location>
        <begin position="130"/>
        <end position="344"/>
    </location>
</feature>
<comment type="catalytic activity">
    <reaction evidence="1">
        <text>ATP + protein L-histidine = ADP + protein N-phospho-L-histidine.</text>
        <dbReference type="EC" id="2.7.13.3"/>
    </reaction>
</comment>
<dbReference type="InterPro" id="IPR036097">
    <property type="entry name" value="HisK_dim/P_sf"/>
</dbReference>
<dbReference type="SUPFAM" id="SSF47384">
    <property type="entry name" value="Homodimeric domain of signal transducing histidine kinase"/>
    <property type="match status" value="1"/>
</dbReference>
<gene>
    <name evidence="10" type="ORF">acsn021_23640</name>
</gene>
<keyword evidence="4" id="KW-0597">Phosphoprotein</keyword>
<dbReference type="InterPro" id="IPR036890">
    <property type="entry name" value="HATPase_C_sf"/>
</dbReference>
<dbReference type="EMBL" id="AP023367">
    <property type="protein sequence ID" value="BCJ94795.1"/>
    <property type="molecule type" value="Genomic_DNA"/>
</dbReference>
<dbReference type="InterPro" id="IPR050351">
    <property type="entry name" value="BphY/WalK/GraS-like"/>
</dbReference>
<evidence type="ECO:0000256" key="1">
    <source>
        <dbReference type="ARBA" id="ARBA00000085"/>
    </source>
</evidence>
<dbReference type="SMART" id="SM00388">
    <property type="entry name" value="HisKA"/>
    <property type="match status" value="1"/>
</dbReference>
<dbReference type="InterPro" id="IPR004358">
    <property type="entry name" value="Sig_transdc_His_kin-like_C"/>
</dbReference>
<dbReference type="InterPro" id="IPR003661">
    <property type="entry name" value="HisK_dim/P_dom"/>
</dbReference>
<keyword evidence="7" id="KW-0902">Two-component regulatory system</keyword>
<sequence length="345" mass="39448">MKSKEVSIRNIYIFMGICVFIIDTIFLLCIFLFTGNIIVSLIIAMFFLINLAWVVCFFILLHRKLVQFTDDICHSMDLMIRGEEQPKSALYEETLLARINHRLIRLYEISNENRSIISNEKNILQELISDISHQTKTPIANLKLMYSIMLEGDLSKEKRIELLRSMAGQLDKLDFLMQAMIKTSRLEAGVIVLEKKKYSIYETLADALGAIVMQAEKKCITVTVDCDSNLMVPHDTKWTAEALFNILDNAVKYTPIGGRVDVSVTRWEMYTKIDIVDNGKGVSEPHQAEIFKRFYREEEVHEVPGIGIGLYIVRKIITLQGGYIKIASEVGKGTKFSVYLSNEQV</sequence>
<dbReference type="KEGG" id="acel:acsn021_23640"/>
<evidence type="ECO:0000256" key="3">
    <source>
        <dbReference type="ARBA" id="ARBA00012438"/>
    </source>
</evidence>
<evidence type="ECO:0000313" key="11">
    <source>
        <dbReference type="Proteomes" id="UP000515561"/>
    </source>
</evidence>
<feature type="transmembrane region" description="Helical" evidence="8">
    <location>
        <begin position="12"/>
        <end position="33"/>
    </location>
</feature>
<dbReference type="CDD" id="cd00075">
    <property type="entry name" value="HATPase"/>
    <property type="match status" value="1"/>
</dbReference>
<evidence type="ECO:0000256" key="6">
    <source>
        <dbReference type="ARBA" id="ARBA00022777"/>
    </source>
</evidence>
<dbReference type="Gene3D" id="1.10.287.130">
    <property type="match status" value="1"/>
</dbReference>
<keyword evidence="8" id="KW-0472">Membrane</keyword>
<dbReference type="EC" id="2.7.13.3" evidence="3"/>
<dbReference type="Gene3D" id="3.30.565.10">
    <property type="entry name" value="Histidine kinase-like ATPase, C-terminal domain"/>
    <property type="match status" value="1"/>
</dbReference>
<dbReference type="PROSITE" id="PS50109">
    <property type="entry name" value="HIS_KIN"/>
    <property type="match status" value="1"/>
</dbReference>
<dbReference type="Proteomes" id="UP000515561">
    <property type="component" value="Chromosome"/>
</dbReference>
<protein>
    <recommendedName>
        <fullName evidence="3">histidine kinase</fullName>
        <ecNumber evidence="3">2.7.13.3</ecNumber>
    </recommendedName>
</protein>
<feature type="transmembrane region" description="Helical" evidence="8">
    <location>
        <begin position="39"/>
        <end position="61"/>
    </location>
</feature>
<dbReference type="Pfam" id="PF02518">
    <property type="entry name" value="HATPase_c"/>
    <property type="match status" value="1"/>
</dbReference>
<dbReference type="InterPro" id="IPR003594">
    <property type="entry name" value="HATPase_dom"/>
</dbReference>
<dbReference type="GO" id="GO:0000155">
    <property type="term" value="F:phosphorelay sensor kinase activity"/>
    <property type="evidence" value="ECO:0007669"/>
    <property type="project" value="InterPro"/>
</dbReference>
<evidence type="ECO:0000256" key="7">
    <source>
        <dbReference type="ARBA" id="ARBA00023012"/>
    </source>
</evidence>
<dbReference type="AlphaFoldDB" id="A0A6S6R647"/>
<keyword evidence="8" id="KW-1133">Transmembrane helix</keyword>
<dbReference type="FunFam" id="3.30.565.10:FF:000006">
    <property type="entry name" value="Sensor histidine kinase WalK"/>
    <property type="match status" value="1"/>
</dbReference>
<dbReference type="PRINTS" id="PR00344">
    <property type="entry name" value="BCTRLSENSOR"/>
</dbReference>
<evidence type="ECO:0000313" key="10">
    <source>
        <dbReference type="EMBL" id="BCJ94795.1"/>
    </source>
</evidence>
<dbReference type="GO" id="GO:0004721">
    <property type="term" value="F:phosphoprotein phosphatase activity"/>
    <property type="evidence" value="ECO:0007669"/>
    <property type="project" value="TreeGrafter"/>
</dbReference>
<keyword evidence="8" id="KW-0812">Transmembrane</keyword>
<keyword evidence="5" id="KW-0808">Transferase</keyword>
<dbReference type="PANTHER" id="PTHR45453:SF1">
    <property type="entry name" value="PHOSPHATE REGULON SENSOR PROTEIN PHOR"/>
    <property type="match status" value="1"/>
</dbReference>
<keyword evidence="11" id="KW-1185">Reference proteome</keyword>
<dbReference type="PANTHER" id="PTHR45453">
    <property type="entry name" value="PHOSPHATE REGULON SENSOR PROTEIN PHOR"/>
    <property type="match status" value="1"/>
</dbReference>
<evidence type="ECO:0000256" key="5">
    <source>
        <dbReference type="ARBA" id="ARBA00022679"/>
    </source>
</evidence>
<evidence type="ECO:0000256" key="8">
    <source>
        <dbReference type="SAM" id="Phobius"/>
    </source>
</evidence>
<dbReference type="SMART" id="SM00387">
    <property type="entry name" value="HATPase_c"/>
    <property type="match status" value="1"/>
</dbReference>
<dbReference type="InterPro" id="IPR005467">
    <property type="entry name" value="His_kinase_dom"/>
</dbReference>
<comment type="subcellular location">
    <subcellularLocation>
        <location evidence="2">Membrane</location>
    </subcellularLocation>
</comment>
<organism evidence="10 11">
    <name type="scientific">Anaerocolumna cellulosilytica</name>
    <dbReference type="NCBI Taxonomy" id="433286"/>
    <lineage>
        <taxon>Bacteria</taxon>
        <taxon>Bacillati</taxon>
        <taxon>Bacillota</taxon>
        <taxon>Clostridia</taxon>
        <taxon>Lachnospirales</taxon>
        <taxon>Lachnospiraceae</taxon>
        <taxon>Anaerocolumna</taxon>
    </lineage>
</organism>
<proteinExistence type="predicted"/>
<evidence type="ECO:0000259" key="9">
    <source>
        <dbReference type="PROSITE" id="PS50109"/>
    </source>
</evidence>
<evidence type="ECO:0000256" key="4">
    <source>
        <dbReference type="ARBA" id="ARBA00022553"/>
    </source>
</evidence>
<dbReference type="GO" id="GO:0005886">
    <property type="term" value="C:plasma membrane"/>
    <property type="evidence" value="ECO:0007669"/>
    <property type="project" value="TreeGrafter"/>
</dbReference>